<dbReference type="Gene3D" id="3.60.15.10">
    <property type="entry name" value="Ribonuclease Z/Hydroxyacylglutathione hydrolase-like"/>
    <property type="match status" value="1"/>
</dbReference>
<dbReference type="SUPFAM" id="SSF56281">
    <property type="entry name" value="Metallo-hydrolase/oxidoreductase"/>
    <property type="match status" value="1"/>
</dbReference>
<dbReference type="SMART" id="SM00849">
    <property type="entry name" value="Lactamase_B"/>
    <property type="match status" value="1"/>
</dbReference>
<name>A0A8H3QZI9_9GLOM</name>
<dbReference type="PROSITE" id="PS50005">
    <property type="entry name" value="TPR"/>
    <property type="match status" value="1"/>
</dbReference>
<dbReference type="InterPro" id="IPR019734">
    <property type="entry name" value="TPR_rpt"/>
</dbReference>
<keyword evidence="3 7" id="KW-0378">Hydrolase</keyword>
<sequence>MFSNCMSFFQCTSKNSKRSSSPSSSYCCRQQYKRNMISGMSTSKLSAAFRPSAPNDRTFKSVSKANDYFAKKEYKLAIDEYTKALTLLQPSLDKKNATAFSALIFSNRSASYYQCNKWVEAIKDANQVIRIKPEWPKGYFRRAEANLKLEKYDEALEDYYTAQKKDPQNPQITLRIAKTLILRDNQDMKLKIYALEPGQDICLHTKTNPIQNKIFDYAIDMKNIIYIVADLETRKCVVIDACWDVDGILRFIKKKKLELVGGIVTHYHFDHVGGIPPSPFDQFRIKVSGIYSLMRRVPKLSVYINPADIPHVLKSNPGMSELKSRIISTPDKFTLKLGNLTNLQFIHVPGHTEGSQIILVNETRLFTGDTLMVGCVGRIDLPGGDIKEMKKTLKERLSDLEDGTVVYPGHNYGGEWTTIGMEREKEQEWTFASIKIILSSLVFISKN</sequence>
<evidence type="ECO:0000256" key="4">
    <source>
        <dbReference type="ARBA" id="ARBA00022833"/>
    </source>
</evidence>
<comment type="caution">
    <text evidence="7">The sequence shown here is derived from an EMBL/GenBank/DDBJ whole genome shotgun (WGS) entry which is preliminary data.</text>
</comment>
<keyword evidence="4" id="KW-0862">Zinc</keyword>
<dbReference type="Pfam" id="PF00753">
    <property type="entry name" value="Lactamase_B"/>
    <property type="match status" value="1"/>
</dbReference>
<evidence type="ECO:0000256" key="5">
    <source>
        <dbReference type="PROSITE-ProRule" id="PRU00339"/>
    </source>
</evidence>
<evidence type="ECO:0000256" key="3">
    <source>
        <dbReference type="ARBA" id="ARBA00022801"/>
    </source>
</evidence>
<proteinExistence type="predicted"/>
<dbReference type="SUPFAM" id="SSF48452">
    <property type="entry name" value="TPR-like"/>
    <property type="match status" value="1"/>
</dbReference>
<evidence type="ECO:0000313" key="8">
    <source>
        <dbReference type="Proteomes" id="UP000615446"/>
    </source>
</evidence>
<keyword evidence="2" id="KW-0479">Metal-binding</keyword>
<dbReference type="GO" id="GO:0016787">
    <property type="term" value="F:hydrolase activity"/>
    <property type="evidence" value="ECO:0007669"/>
    <property type="project" value="UniProtKB-KW"/>
</dbReference>
<feature type="domain" description="Metallo-beta-lactamase" evidence="6">
    <location>
        <begin position="222"/>
        <end position="410"/>
    </location>
</feature>
<evidence type="ECO:0000313" key="7">
    <source>
        <dbReference type="EMBL" id="GES97806.1"/>
    </source>
</evidence>
<comment type="cofactor">
    <cofactor evidence="1">
        <name>Zn(2+)</name>
        <dbReference type="ChEBI" id="CHEBI:29105"/>
    </cofactor>
</comment>
<organism evidence="7 8">
    <name type="scientific">Rhizophagus clarus</name>
    <dbReference type="NCBI Taxonomy" id="94130"/>
    <lineage>
        <taxon>Eukaryota</taxon>
        <taxon>Fungi</taxon>
        <taxon>Fungi incertae sedis</taxon>
        <taxon>Mucoromycota</taxon>
        <taxon>Glomeromycotina</taxon>
        <taxon>Glomeromycetes</taxon>
        <taxon>Glomerales</taxon>
        <taxon>Glomeraceae</taxon>
        <taxon>Rhizophagus</taxon>
    </lineage>
</organism>
<dbReference type="EMBL" id="BLAL01000261">
    <property type="protein sequence ID" value="GES97806.1"/>
    <property type="molecule type" value="Genomic_DNA"/>
</dbReference>
<dbReference type="InterPro" id="IPR051453">
    <property type="entry name" value="MBL_Glyoxalase_II"/>
</dbReference>
<dbReference type="OrthoDB" id="515692at2759"/>
<dbReference type="PANTHER" id="PTHR46233">
    <property type="entry name" value="HYDROXYACYLGLUTATHIONE HYDROLASE GLOC"/>
    <property type="match status" value="1"/>
</dbReference>
<dbReference type="SMART" id="SM00028">
    <property type="entry name" value="TPR"/>
    <property type="match status" value="3"/>
</dbReference>
<dbReference type="Gene3D" id="1.25.40.10">
    <property type="entry name" value="Tetratricopeptide repeat domain"/>
    <property type="match status" value="1"/>
</dbReference>
<dbReference type="GO" id="GO:0046872">
    <property type="term" value="F:metal ion binding"/>
    <property type="evidence" value="ECO:0007669"/>
    <property type="project" value="UniProtKB-KW"/>
</dbReference>
<gene>
    <name evidence="7" type="ORF">RCL2_002437800</name>
</gene>
<protein>
    <submittedName>
        <fullName evidence="7">MBL fold metallo-hydrolase</fullName>
    </submittedName>
</protein>
<reference evidence="7" key="1">
    <citation type="submission" date="2019-10" db="EMBL/GenBank/DDBJ databases">
        <title>Conservation and host-specific expression of non-tandemly repeated heterogenous ribosome RNA gene in arbuscular mycorrhizal fungi.</title>
        <authorList>
            <person name="Maeda T."/>
            <person name="Kobayashi Y."/>
            <person name="Nakagawa T."/>
            <person name="Ezawa T."/>
            <person name="Yamaguchi K."/>
            <person name="Bino T."/>
            <person name="Nishimoto Y."/>
            <person name="Shigenobu S."/>
            <person name="Kawaguchi M."/>
        </authorList>
    </citation>
    <scope>NUCLEOTIDE SEQUENCE</scope>
    <source>
        <strain evidence="7">HR1</strain>
    </source>
</reference>
<keyword evidence="5" id="KW-0802">TPR repeat</keyword>
<dbReference type="InterPro" id="IPR001279">
    <property type="entry name" value="Metallo-B-lactamas"/>
</dbReference>
<dbReference type="PANTHER" id="PTHR46233:SF3">
    <property type="entry name" value="HYDROXYACYLGLUTATHIONE HYDROLASE GLOC"/>
    <property type="match status" value="1"/>
</dbReference>
<dbReference type="InterPro" id="IPR011990">
    <property type="entry name" value="TPR-like_helical_dom_sf"/>
</dbReference>
<evidence type="ECO:0000256" key="1">
    <source>
        <dbReference type="ARBA" id="ARBA00001947"/>
    </source>
</evidence>
<feature type="repeat" description="TPR" evidence="5">
    <location>
        <begin position="136"/>
        <end position="169"/>
    </location>
</feature>
<dbReference type="Proteomes" id="UP000615446">
    <property type="component" value="Unassembled WGS sequence"/>
</dbReference>
<dbReference type="AlphaFoldDB" id="A0A8H3QZI9"/>
<evidence type="ECO:0000259" key="6">
    <source>
        <dbReference type="SMART" id="SM00849"/>
    </source>
</evidence>
<dbReference type="InterPro" id="IPR036866">
    <property type="entry name" value="RibonucZ/Hydroxyglut_hydro"/>
</dbReference>
<evidence type="ECO:0000256" key="2">
    <source>
        <dbReference type="ARBA" id="ARBA00022723"/>
    </source>
</evidence>
<accession>A0A8H3QZI9</accession>